<proteinExistence type="predicted"/>
<dbReference type="HOGENOM" id="CLU_1704241_0_0_1"/>
<comment type="caution">
    <text evidence="2">The sequence shown here is derived from an EMBL/GenBank/DDBJ whole genome shotgun (WGS) entry which is preliminary data.</text>
</comment>
<feature type="domain" description="Isopenicillin N synthase-like Fe(2+) 2OG dioxygenase" evidence="1">
    <location>
        <begin position="8"/>
        <end position="97"/>
    </location>
</feature>
<evidence type="ECO:0000313" key="2">
    <source>
        <dbReference type="EMBL" id="KEF59106.1"/>
    </source>
</evidence>
<dbReference type="Gene3D" id="2.60.120.330">
    <property type="entry name" value="B-lactam Antibiotic, Isopenicillin N Synthase, Chain"/>
    <property type="match status" value="1"/>
</dbReference>
<dbReference type="SUPFAM" id="SSF51197">
    <property type="entry name" value="Clavaminate synthase-like"/>
    <property type="match status" value="1"/>
</dbReference>
<dbReference type="Pfam" id="PF03171">
    <property type="entry name" value="2OG-FeII_Oxy"/>
    <property type="match status" value="1"/>
</dbReference>
<dbReference type="VEuPathDB" id="FungiDB:A1O9_03950"/>
<dbReference type="RefSeq" id="XP_013261696.1">
    <property type="nucleotide sequence ID" value="XM_013406242.1"/>
</dbReference>
<dbReference type="InterPro" id="IPR044861">
    <property type="entry name" value="IPNS-like_FE2OG_OXY"/>
</dbReference>
<reference evidence="2 3" key="1">
    <citation type="submission" date="2013-03" db="EMBL/GenBank/DDBJ databases">
        <title>The Genome Sequence of Exophiala aquamarina CBS 119918.</title>
        <authorList>
            <consortium name="The Broad Institute Genomics Platform"/>
            <person name="Cuomo C."/>
            <person name="de Hoog S."/>
            <person name="Gorbushina A."/>
            <person name="Walker B."/>
            <person name="Young S.K."/>
            <person name="Zeng Q."/>
            <person name="Gargeya S."/>
            <person name="Fitzgerald M."/>
            <person name="Haas B."/>
            <person name="Abouelleil A."/>
            <person name="Allen A.W."/>
            <person name="Alvarado L."/>
            <person name="Arachchi H.M."/>
            <person name="Berlin A.M."/>
            <person name="Chapman S.B."/>
            <person name="Gainer-Dewar J."/>
            <person name="Goldberg J."/>
            <person name="Griggs A."/>
            <person name="Gujja S."/>
            <person name="Hansen M."/>
            <person name="Howarth C."/>
            <person name="Imamovic A."/>
            <person name="Ireland A."/>
            <person name="Larimer J."/>
            <person name="McCowan C."/>
            <person name="Murphy C."/>
            <person name="Pearson M."/>
            <person name="Poon T.W."/>
            <person name="Priest M."/>
            <person name="Roberts A."/>
            <person name="Saif S."/>
            <person name="Shea T."/>
            <person name="Sisk P."/>
            <person name="Sykes S."/>
            <person name="Wortman J."/>
            <person name="Nusbaum C."/>
            <person name="Birren B."/>
        </authorList>
    </citation>
    <scope>NUCLEOTIDE SEQUENCE [LARGE SCALE GENOMIC DNA]</scope>
    <source>
        <strain evidence="2 3">CBS 119918</strain>
    </source>
</reference>
<keyword evidence="3" id="KW-1185">Reference proteome</keyword>
<name>A0A072PGW0_9EURO</name>
<evidence type="ECO:0000313" key="3">
    <source>
        <dbReference type="Proteomes" id="UP000027920"/>
    </source>
</evidence>
<dbReference type="EMBL" id="AMGV01000003">
    <property type="protein sequence ID" value="KEF59106.1"/>
    <property type="molecule type" value="Genomic_DNA"/>
</dbReference>
<dbReference type="InterPro" id="IPR027443">
    <property type="entry name" value="IPNS-like_sf"/>
</dbReference>
<dbReference type="Proteomes" id="UP000027920">
    <property type="component" value="Unassembled WGS sequence"/>
</dbReference>
<dbReference type="STRING" id="1182545.A0A072PGW0"/>
<organism evidence="2 3">
    <name type="scientific">Exophiala aquamarina CBS 119918</name>
    <dbReference type="NCBI Taxonomy" id="1182545"/>
    <lineage>
        <taxon>Eukaryota</taxon>
        <taxon>Fungi</taxon>
        <taxon>Dikarya</taxon>
        <taxon>Ascomycota</taxon>
        <taxon>Pezizomycotina</taxon>
        <taxon>Eurotiomycetes</taxon>
        <taxon>Chaetothyriomycetidae</taxon>
        <taxon>Chaetothyriales</taxon>
        <taxon>Herpotrichiellaceae</taxon>
        <taxon>Exophiala</taxon>
    </lineage>
</organism>
<dbReference type="GeneID" id="25278883"/>
<accession>A0A072PGW0</accession>
<dbReference type="AlphaFoldDB" id="A0A072PGW0"/>
<evidence type="ECO:0000259" key="1">
    <source>
        <dbReference type="Pfam" id="PF03171"/>
    </source>
</evidence>
<sequence>MSYTLLRVFRYLPSTGTAEEHTDLGLLTMCIGNRRGLQMCDRVRSTDSELQWIDASEGMNHAIILVGQTLKMVSSGGLNAGIHRVHGNPLGRNSVVYGLRHSSKNAIDLGLFGGEGCIRPEELYTFMGVGKVNINAVKNKRDKQREIFEGARQG</sequence>
<protein>
    <recommendedName>
        <fullName evidence="1">Isopenicillin N synthase-like Fe(2+) 2OG dioxygenase domain-containing protein</fullName>
    </recommendedName>
</protein>
<gene>
    <name evidence="2" type="ORF">A1O9_03950</name>
</gene>
<dbReference type="OrthoDB" id="288590at2759"/>